<evidence type="ECO:0000313" key="3">
    <source>
        <dbReference type="EMBL" id="PJR09918.1"/>
    </source>
</evidence>
<protein>
    <recommendedName>
        <fullName evidence="2">DUF6644 domain-containing protein</fullName>
    </recommendedName>
</protein>
<sequence>MENFISWLGQSSLAQAIQISGWMFPTIESVHVVAISLVVGVIAIMDLRLLGITSNARAVTAVSRDTLPWVWVAFVIAVITGMLMFVSNAETYYNNRAFLIKMVLIVLAGINMLVFELITFRSVALWDRDVSLPAPAKIAAALSLSLWVGVVVFGRLIGFTLDFFSAGDASRYLTTLP</sequence>
<accession>A0A2J0YU48</accession>
<dbReference type="AlphaFoldDB" id="A0A2J0YU48"/>
<name>A0A2J0YU48_RHIML</name>
<dbReference type="EMBL" id="NJGD01000026">
    <property type="protein sequence ID" value="PJR09918.1"/>
    <property type="molecule type" value="Genomic_DNA"/>
</dbReference>
<feature type="transmembrane region" description="Helical" evidence="1">
    <location>
        <begin position="98"/>
        <end position="118"/>
    </location>
</feature>
<comment type="caution">
    <text evidence="3">The sequence shown here is derived from an EMBL/GenBank/DDBJ whole genome shotgun (WGS) entry which is preliminary data.</text>
</comment>
<dbReference type="Pfam" id="PF20349">
    <property type="entry name" value="DUF6644"/>
    <property type="match status" value="1"/>
</dbReference>
<feature type="transmembrane region" description="Helical" evidence="1">
    <location>
        <begin position="138"/>
        <end position="161"/>
    </location>
</feature>
<evidence type="ECO:0000256" key="1">
    <source>
        <dbReference type="SAM" id="Phobius"/>
    </source>
</evidence>
<feature type="domain" description="DUF6644" evidence="2">
    <location>
        <begin position="4"/>
        <end position="159"/>
    </location>
</feature>
<reference evidence="3 4" key="1">
    <citation type="submission" date="2017-06" db="EMBL/GenBank/DDBJ databases">
        <title>Ensifer strains isolated from leguminous trees and herbs display diverse denitrification phenotypes with some acting as strong N2O sinks.</title>
        <authorList>
            <person name="Woliy K."/>
            <person name="Mania D."/>
            <person name="Bakken L.R."/>
            <person name="Frostegard A."/>
        </authorList>
    </citation>
    <scope>NUCLEOTIDE SEQUENCE [LARGE SCALE GENOMIC DNA]</scope>
    <source>
        <strain evidence="3 4">AC50a</strain>
    </source>
</reference>
<evidence type="ECO:0000259" key="2">
    <source>
        <dbReference type="Pfam" id="PF20349"/>
    </source>
</evidence>
<proteinExistence type="predicted"/>
<keyword evidence="1" id="KW-0812">Transmembrane</keyword>
<organism evidence="3 4">
    <name type="scientific">Rhizobium meliloti</name>
    <name type="common">Ensifer meliloti</name>
    <name type="synonym">Sinorhizobium meliloti</name>
    <dbReference type="NCBI Taxonomy" id="382"/>
    <lineage>
        <taxon>Bacteria</taxon>
        <taxon>Pseudomonadati</taxon>
        <taxon>Pseudomonadota</taxon>
        <taxon>Alphaproteobacteria</taxon>
        <taxon>Hyphomicrobiales</taxon>
        <taxon>Rhizobiaceae</taxon>
        <taxon>Sinorhizobium/Ensifer group</taxon>
        <taxon>Sinorhizobium</taxon>
    </lineage>
</organism>
<feature type="transmembrane region" description="Helical" evidence="1">
    <location>
        <begin position="69"/>
        <end position="86"/>
    </location>
</feature>
<gene>
    <name evidence="3" type="ORF">CEJ86_30365</name>
</gene>
<keyword evidence="1" id="KW-1133">Transmembrane helix</keyword>
<dbReference type="InterPro" id="IPR046586">
    <property type="entry name" value="DUF6644"/>
</dbReference>
<evidence type="ECO:0000313" key="4">
    <source>
        <dbReference type="Proteomes" id="UP000231987"/>
    </source>
</evidence>
<dbReference type="RefSeq" id="WP_100674727.1">
    <property type="nucleotide sequence ID" value="NZ_NJGD01000026.1"/>
</dbReference>
<feature type="transmembrane region" description="Helical" evidence="1">
    <location>
        <begin position="30"/>
        <end position="49"/>
    </location>
</feature>
<dbReference type="Proteomes" id="UP000231987">
    <property type="component" value="Unassembled WGS sequence"/>
</dbReference>
<keyword evidence="1" id="KW-0472">Membrane</keyword>